<keyword evidence="4 7" id="KW-0812">Transmembrane</keyword>
<dbReference type="Pfam" id="PF01790">
    <property type="entry name" value="LGT"/>
    <property type="match status" value="1"/>
</dbReference>
<evidence type="ECO:0000256" key="7">
    <source>
        <dbReference type="SAM" id="Phobius"/>
    </source>
</evidence>
<keyword evidence="6 7" id="KW-0472">Membrane</keyword>
<feature type="transmembrane region" description="Helical" evidence="7">
    <location>
        <begin position="218"/>
        <end position="240"/>
    </location>
</feature>
<dbReference type="KEGG" id="pgin:FRZ67_20080"/>
<comment type="similarity">
    <text evidence="1">Belongs to the Lgt family.</text>
</comment>
<proteinExistence type="inferred from homology"/>
<keyword evidence="3 8" id="KW-0808">Transferase</keyword>
<keyword evidence="9" id="KW-1185">Reference proteome</keyword>
<evidence type="ECO:0000313" key="8">
    <source>
        <dbReference type="EMBL" id="QEC69487.1"/>
    </source>
</evidence>
<dbReference type="PANTHER" id="PTHR30589">
    <property type="entry name" value="PROLIPOPROTEIN DIACYLGLYCERYL TRANSFERASE"/>
    <property type="match status" value="1"/>
</dbReference>
<dbReference type="EMBL" id="CP042435">
    <property type="protein sequence ID" value="QEC69487.1"/>
    <property type="molecule type" value="Genomic_DNA"/>
</dbReference>
<evidence type="ECO:0000256" key="2">
    <source>
        <dbReference type="ARBA" id="ARBA00022475"/>
    </source>
</evidence>
<dbReference type="PANTHER" id="PTHR30589:SF0">
    <property type="entry name" value="PHOSPHATIDYLGLYCEROL--PROLIPOPROTEIN DIACYLGLYCERYL TRANSFERASE"/>
    <property type="match status" value="1"/>
</dbReference>
<keyword evidence="2" id="KW-1003">Cell membrane</keyword>
<evidence type="ECO:0000256" key="4">
    <source>
        <dbReference type="ARBA" id="ARBA00022692"/>
    </source>
</evidence>
<feature type="transmembrane region" description="Helical" evidence="7">
    <location>
        <begin position="163"/>
        <end position="184"/>
    </location>
</feature>
<evidence type="ECO:0000256" key="5">
    <source>
        <dbReference type="ARBA" id="ARBA00022989"/>
    </source>
</evidence>
<name>A0A5B8VD76_9BACT</name>
<feature type="transmembrane region" description="Helical" evidence="7">
    <location>
        <begin position="89"/>
        <end position="109"/>
    </location>
</feature>
<dbReference type="OrthoDB" id="871140at2"/>
<dbReference type="GO" id="GO:0005886">
    <property type="term" value="C:plasma membrane"/>
    <property type="evidence" value="ECO:0007669"/>
    <property type="project" value="InterPro"/>
</dbReference>
<feature type="transmembrane region" description="Helical" evidence="7">
    <location>
        <begin position="50"/>
        <end position="69"/>
    </location>
</feature>
<sequence length="265" mass="30182">MTNLQFPVEITIGSTKILLHSIMEPLAFFIGFRYFMFLRKRQGDVIHSENRVWILIGAIFGALLGSRLMGGLENVSALMQSANKFVYFYQNKTVLGGFLGGLLGVELIKKIIKEKHASGDLFTYPMILALIIGRIGCFSMGVYEETYGSPTTLPWGMHLGDSLLRHPVCLYEIIFLLLLWISLVQIEKKFTLQNGARFKLFLIGYCFFRFMLDFIKPTYTSILGLSTIQITSLLGVVYYYHYIINPKKLIENKVKIIMSPAPEHV</sequence>
<dbReference type="AlphaFoldDB" id="A0A5B8VD76"/>
<protein>
    <submittedName>
        <fullName evidence="8">Diacylglyceryl transferase</fullName>
    </submittedName>
</protein>
<evidence type="ECO:0000256" key="1">
    <source>
        <dbReference type="ARBA" id="ARBA00007150"/>
    </source>
</evidence>
<reference evidence="8 9" key="1">
    <citation type="journal article" date="2016" name="Int. J. Syst. Evol. Microbiol.">
        <title>Panacibacter ginsenosidivorans gen. nov., sp. nov., with ginsenoside converting activity isolated from soil of a ginseng field.</title>
        <authorList>
            <person name="Siddiqi M.Z."/>
            <person name="Muhammad Shafi S."/>
            <person name="Choi K.D."/>
            <person name="Im W.T."/>
        </authorList>
    </citation>
    <scope>NUCLEOTIDE SEQUENCE [LARGE SCALE GENOMIC DNA]</scope>
    <source>
        <strain evidence="8 9">Gsoil1550</strain>
    </source>
</reference>
<feature type="transmembrane region" description="Helical" evidence="7">
    <location>
        <begin position="196"/>
        <end position="212"/>
    </location>
</feature>
<feature type="transmembrane region" description="Helical" evidence="7">
    <location>
        <begin position="17"/>
        <end position="38"/>
    </location>
</feature>
<evidence type="ECO:0000313" key="9">
    <source>
        <dbReference type="Proteomes" id="UP000321533"/>
    </source>
</evidence>
<evidence type="ECO:0000256" key="3">
    <source>
        <dbReference type="ARBA" id="ARBA00022679"/>
    </source>
</evidence>
<organism evidence="8 9">
    <name type="scientific">Panacibacter ginsenosidivorans</name>
    <dbReference type="NCBI Taxonomy" id="1813871"/>
    <lineage>
        <taxon>Bacteria</taxon>
        <taxon>Pseudomonadati</taxon>
        <taxon>Bacteroidota</taxon>
        <taxon>Chitinophagia</taxon>
        <taxon>Chitinophagales</taxon>
        <taxon>Chitinophagaceae</taxon>
        <taxon>Panacibacter</taxon>
    </lineage>
</organism>
<evidence type="ECO:0000256" key="6">
    <source>
        <dbReference type="ARBA" id="ARBA00023136"/>
    </source>
</evidence>
<feature type="transmembrane region" description="Helical" evidence="7">
    <location>
        <begin position="121"/>
        <end position="143"/>
    </location>
</feature>
<dbReference type="Proteomes" id="UP000321533">
    <property type="component" value="Chromosome"/>
</dbReference>
<dbReference type="InterPro" id="IPR001640">
    <property type="entry name" value="Lgt"/>
</dbReference>
<dbReference type="GO" id="GO:0042158">
    <property type="term" value="P:lipoprotein biosynthetic process"/>
    <property type="evidence" value="ECO:0007669"/>
    <property type="project" value="InterPro"/>
</dbReference>
<dbReference type="GO" id="GO:0008961">
    <property type="term" value="F:phosphatidylglycerol-prolipoprotein diacylglyceryl transferase activity"/>
    <property type="evidence" value="ECO:0007669"/>
    <property type="project" value="InterPro"/>
</dbReference>
<accession>A0A5B8VD76</accession>
<keyword evidence="5 7" id="KW-1133">Transmembrane helix</keyword>
<gene>
    <name evidence="8" type="ORF">FRZ67_20080</name>
</gene>